<dbReference type="eggNOG" id="COG2267">
    <property type="taxonomic scope" value="Bacteria"/>
</dbReference>
<sequence length="325" mass="37136">MKTPKIKDDEGNIYPSSVAEIKKITIGGIDQYLMIRAKDTKKPIVLFVHGGPGQAEIGYIREYQKALEEHFVVVRWDQKGAGLSYSKTIPKDTFTIETFVEDLNEVTDYLIQRFNQQKIIIAGHSWGTVIATYAVKYYPEKYSAYIGIGQVVNSEESEKIAYHYTKSQAIKQNNKKVLKQLEQIGEPPYSHKEVMIRAVCQEEIGGVVKTSPPRSMGLSLLLSREYNLIHKLNYQKSCLDSANTMYPQIAKINFFNEIKNLDVPTLFVAGQYDYITPTILVKQFYDELEAPMKDLIVLENSAHLPHLEECERFIELLIKSNILSK</sequence>
<dbReference type="Proteomes" id="UP000008467">
    <property type="component" value="Chromosome"/>
</dbReference>
<dbReference type="GO" id="GO:0006508">
    <property type="term" value="P:proteolysis"/>
    <property type="evidence" value="ECO:0007669"/>
    <property type="project" value="InterPro"/>
</dbReference>
<protein>
    <submittedName>
        <fullName evidence="4">Alpha/beta hydrolase fold protein</fullName>
    </submittedName>
</protein>
<dbReference type="RefSeq" id="WP_013656446.1">
    <property type="nucleotide sequence ID" value="NC_015275.1"/>
</dbReference>
<dbReference type="EMBL" id="CP002582">
    <property type="protein sequence ID" value="ADZ83148.1"/>
    <property type="molecule type" value="Genomic_DNA"/>
</dbReference>
<evidence type="ECO:0000259" key="3">
    <source>
        <dbReference type="Pfam" id="PF00561"/>
    </source>
</evidence>
<evidence type="ECO:0000313" key="4">
    <source>
        <dbReference type="EMBL" id="ADZ83148.1"/>
    </source>
</evidence>
<keyword evidence="2 4" id="KW-0378">Hydrolase</keyword>
<dbReference type="InterPro" id="IPR002410">
    <property type="entry name" value="Peptidase_S33"/>
</dbReference>
<organism evidence="4 5">
    <name type="scientific">Cellulosilyticum lentocellum (strain ATCC 49066 / DSM 5427 / NCIMB 11756 / RHM5)</name>
    <name type="common">Clostridium lentocellum</name>
    <dbReference type="NCBI Taxonomy" id="642492"/>
    <lineage>
        <taxon>Bacteria</taxon>
        <taxon>Bacillati</taxon>
        <taxon>Bacillota</taxon>
        <taxon>Clostridia</taxon>
        <taxon>Lachnospirales</taxon>
        <taxon>Cellulosilyticaceae</taxon>
        <taxon>Cellulosilyticum</taxon>
    </lineage>
</organism>
<dbReference type="GO" id="GO:0016020">
    <property type="term" value="C:membrane"/>
    <property type="evidence" value="ECO:0007669"/>
    <property type="project" value="TreeGrafter"/>
</dbReference>
<evidence type="ECO:0000256" key="2">
    <source>
        <dbReference type="ARBA" id="ARBA00022801"/>
    </source>
</evidence>
<dbReference type="AlphaFoldDB" id="F2JIY9"/>
<evidence type="ECO:0000256" key="1">
    <source>
        <dbReference type="ARBA" id="ARBA00010088"/>
    </source>
</evidence>
<dbReference type="PRINTS" id="PR00793">
    <property type="entry name" value="PROAMNOPTASE"/>
</dbReference>
<dbReference type="Gene3D" id="3.40.50.1820">
    <property type="entry name" value="alpha/beta hydrolase"/>
    <property type="match status" value="1"/>
</dbReference>
<gene>
    <name evidence="4" type="ordered locus">Clole_1422</name>
</gene>
<dbReference type="PANTHER" id="PTHR43798:SF33">
    <property type="entry name" value="HYDROLASE, PUTATIVE (AFU_ORTHOLOGUE AFUA_2G14860)-RELATED"/>
    <property type="match status" value="1"/>
</dbReference>
<dbReference type="SUPFAM" id="SSF53474">
    <property type="entry name" value="alpha/beta-Hydrolases"/>
    <property type="match status" value="1"/>
</dbReference>
<dbReference type="InterPro" id="IPR050266">
    <property type="entry name" value="AB_hydrolase_sf"/>
</dbReference>
<dbReference type="KEGG" id="cle:Clole_1422"/>
<name>F2JIY9_CELLD</name>
<dbReference type="STRING" id="642492.Clole_1422"/>
<dbReference type="GO" id="GO:0004177">
    <property type="term" value="F:aminopeptidase activity"/>
    <property type="evidence" value="ECO:0007669"/>
    <property type="project" value="UniProtKB-EC"/>
</dbReference>
<evidence type="ECO:0000313" key="5">
    <source>
        <dbReference type="Proteomes" id="UP000008467"/>
    </source>
</evidence>
<dbReference type="PANTHER" id="PTHR43798">
    <property type="entry name" value="MONOACYLGLYCEROL LIPASE"/>
    <property type="match status" value="1"/>
</dbReference>
<dbReference type="HOGENOM" id="CLU_049285_1_1_9"/>
<comment type="similarity">
    <text evidence="1">Belongs to the peptidase S33 family.</text>
</comment>
<feature type="domain" description="AB hydrolase-1" evidence="3">
    <location>
        <begin position="43"/>
        <end position="309"/>
    </location>
</feature>
<reference evidence="4 5" key="1">
    <citation type="journal article" date="2011" name="J. Bacteriol.">
        <title>Complete genome sequence of the cellulose-degrading bacterium Cellulosilyticum lentocellum.</title>
        <authorList>
            <consortium name="US DOE Joint Genome Institute"/>
            <person name="Miller D.A."/>
            <person name="Suen G."/>
            <person name="Bruce D."/>
            <person name="Copeland A."/>
            <person name="Cheng J.F."/>
            <person name="Detter C."/>
            <person name="Goodwin L.A."/>
            <person name="Han C.S."/>
            <person name="Hauser L.J."/>
            <person name="Land M.L."/>
            <person name="Lapidus A."/>
            <person name="Lucas S."/>
            <person name="Meincke L."/>
            <person name="Pitluck S."/>
            <person name="Tapia R."/>
            <person name="Teshima H."/>
            <person name="Woyke T."/>
            <person name="Fox B.G."/>
            <person name="Angert E.R."/>
            <person name="Currie C.R."/>
        </authorList>
    </citation>
    <scope>NUCLEOTIDE SEQUENCE [LARGE SCALE GENOMIC DNA]</scope>
    <source>
        <strain evidence="5">ATCC 49066 / DSM 5427 / NCIMB 11756 / RHM5</strain>
    </source>
</reference>
<proteinExistence type="inferred from homology"/>
<dbReference type="InterPro" id="IPR029058">
    <property type="entry name" value="AB_hydrolase_fold"/>
</dbReference>
<accession>F2JIY9</accession>
<dbReference type="Pfam" id="PF00561">
    <property type="entry name" value="Abhydrolase_1"/>
    <property type="match status" value="1"/>
</dbReference>
<dbReference type="InterPro" id="IPR000073">
    <property type="entry name" value="AB_hydrolase_1"/>
</dbReference>
<keyword evidence="5" id="KW-1185">Reference proteome</keyword>